<evidence type="ECO:0000256" key="2">
    <source>
        <dbReference type="ARBA" id="ARBA00023125"/>
    </source>
</evidence>
<dbReference type="EMBL" id="LPUY01000138">
    <property type="protein sequence ID" value="KUP90743.1"/>
    <property type="molecule type" value="Genomic_DNA"/>
</dbReference>
<dbReference type="Proteomes" id="UP000068382">
    <property type="component" value="Unassembled WGS sequence"/>
</dbReference>
<keyword evidence="2" id="KW-0238">DNA-binding</keyword>
<dbReference type="PATRIC" id="fig|1768241.3.peg.4812"/>
<dbReference type="Pfam" id="PF12625">
    <property type="entry name" value="Arabinose_bd"/>
    <property type="match status" value="1"/>
</dbReference>
<dbReference type="GO" id="GO:0005829">
    <property type="term" value="C:cytosol"/>
    <property type="evidence" value="ECO:0007669"/>
    <property type="project" value="TreeGrafter"/>
</dbReference>
<organism evidence="5 6">
    <name type="scientific">Tritonibacter horizontis</name>
    <dbReference type="NCBI Taxonomy" id="1768241"/>
    <lineage>
        <taxon>Bacteria</taxon>
        <taxon>Pseudomonadati</taxon>
        <taxon>Pseudomonadota</taxon>
        <taxon>Alphaproteobacteria</taxon>
        <taxon>Rhodobacterales</taxon>
        <taxon>Paracoccaceae</taxon>
        <taxon>Tritonibacter</taxon>
    </lineage>
</organism>
<dbReference type="GO" id="GO:0000976">
    <property type="term" value="F:transcription cis-regulatory region binding"/>
    <property type="evidence" value="ECO:0007669"/>
    <property type="project" value="TreeGrafter"/>
</dbReference>
<evidence type="ECO:0000259" key="4">
    <source>
        <dbReference type="PROSITE" id="PS01124"/>
    </source>
</evidence>
<sequence>MAKSERFPFVKILNGCCALLQIPPEHVLRRAGLPVELLQNDQQGITGNQVFDVWEATFAEAGSFEKMMHLAKTSARTPFKPALLAFSCSPDVVTGLERLNLFKPLVAPVQITCARMATGTRVIITSSLPERPVPAVMAVFELIFFLELIRACTAHHVVPLSITLPACATALDIDMTTLEAEAGCQIDTGDSLSLLLSPEDSTRRLISEASDLWPAFEKELRRQMLDWRANQPIAARVKGALLELLPSGHATADAVCRQVVMSKRTLYRHLAREATTFQAVLDETRTELALHYLGQDDISVEEISFLLAYSDPNSFYRAFRNWTGMTPLQARARLAAGELVAAL</sequence>
<dbReference type="PROSITE" id="PS01124">
    <property type="entry name" value="HTH_ARAC_FAMILY_2"/>
    <property type="match status" value="1"/>
</dbReference>
<comment type="caution">
    <text evidence="5">The sequence shown here is derived from an EMBL/GenBank/DDBJ whole genome shotgun (WGS) entry which is preliminary data.</text>
</comment>
<keyword evidence="1" id="KW-0805">Transcription regulation</keyword>
<dbReference type="OrthoDB" id="9805730at2"/>
<keyword evidence="3" id="KW-0804">Transcription</keyword>
<dbReference type="SMART" id="SM00342">
    <property type="entry name" value="HTH_ARAC"/>
    <property type="match status" value="1"/>
</dbReference>
<name>A0A132BQQ9_9RHOB</name>
<dbReference type="Gene3D" id="1.10.10.60">
    <property type="entry name" value="Homeodomain-like"/>
    <property type="match status" value="1"/>
</dbReference>
<gene>
    <name evidence="5" type="primary">virS</name>
    <name evidence="5" type="ORF">TRIHO_46100</name>
</gene>
<dbReference type="InterPro" id="IPR018060">
    <property type="entry name" value="HTH_AraC"/>
</dbReference>
<protein>
    <submittedName>
        <fullName evidence="5">HTH-type transcriptional regulator VirS</fullName>
    </submittedName>
</protein>
<reference evidence="5 6" key="1">
    <citation type="submission" date="2015-12" db="EMBL/GenBank/DDBJ databases">
        <title>Genome sequence of the marine Rhodobacteraceae strain O3.65, Candidatus Tritonibacter horizontis.</title>
        <authorList>
            <person name="Poehlein A."/>
            <person name="Giebel H.A."/>
            <person name="Voget S."/>
            <person name="Brinkhoff T."/>
        </authorList>
    </citation>
    <scope>NUCLEOTIDE SEQUENCE [LARGE SCALE GENOMIC DNA]</scope>
    <source>
        <strain evidence="5 6">O3.65</strain>
    </source>
</reference>
<keyword evidence="6" id="KW-1185">Reference proteome</keyword>
<dbReference type="SUPFAM" id="SSF46689">
    <property type="entry name" value="Homeodomain-like"/>
    <property type="match status" value="1"/>
</dbReference>
<feature type="domain" description="HTH araC/xylS-type" evidence="4">
    <location>
        <begin position="235"/>
        <end position="333"/>
    </location>
</feature>
<accession>A0A132BQQ9</accession>
<dbReference type="AlphaFoldDB" id="A0A132BQQ9"/>
<dbReference type="Pfam" id="PF12833">
    <property type="entry name" value="HTH_18"/>
    <property type="match status" value="1"/>
</dbReference>
<dbReference type="PANTHER" id="PTHR47894:SF4">
    <property type="entry name" value="HTH-TYPE TRANSCRIPTIONAL REGULATOR GADX"/>
    <property type="match status" value="1"/>
</dbReference>
<proteinExistence type="predicted"/>
<dbReference type="GO" id="GO:0003700">
    <property type="term" value="F:DNA-binding transcription factor activity"/>
    <property type="evidence" value="ECO:0007669"/>
    <property type="project" value="InterPro"/>
</dbReference>
<evidence type="ECO:0000256" key="1">
    <source>
        <dbReference type="ARBA" id="ARBA00023015"/>
    </source>
</evidence>
<dbReference type="InterPro" id="IPR032687">
    <property type="entry name" value="AraC-type_N"/>
</dbReference>
<dbReference type="InterPro" id="IPR009057">
    <property type="entry name" value="Homeodomain-like_sf"/>
</dbReference>
<evidence type="ECO:0000256" key="3">
    <source>
        <dbReference type="ARBA" id="ARBA00023163"/>
    </source>
</evidence>
<dbReference type="RefSeq" id="WP_068249115.1">
    <property type="nucleotide sequence ID" value="NZ_LPUY01000138.1"/>
</dbReference>
<dbReference type="PANTHER" id="PTHR47894">
    <property type="entry name" value="HTH-TYPE TRANSCRIPTIONAL REGULATOR GADX"/>
    <property type="match status" value="1"/>
</dbReference>
<evidence type="ECO:0000313" key="6">
    <source>
        <dbReference type="Proteomes" id="UP000068382"/>
    </source>
</evidence>
<evidence type="ECO:0000313" key="5">
    <source>
        <dbReference type="EMBL" id="KUP90743.1"/>
    </source>
</evidence>